<dbReference type="GeneID" id="113399061"/>
<dbReference type="InterPro" id="IPR000504">
    <property type="entry name" value="RRM_dom"/>
</dbReference>
<dbReference type="InterPro" id="IPR035979">
    <property type="entry name" value="RBD_domain_sf"/>
</dbReference>
<proteinExistence type="predicted"/>
<evidence type="ECO:0000256" key="5">
    <source>
        <dbReference type="ARBA" id="ARBA00023186"/>
    </source>
</evidence>
<evidence type="ECO:0000256" key="1">
    <source>
        <dbReference type="ARBA" id="ARBA00004123"/>
    </source>
</evidence>
<evidence type="ECO:0000256" key="8">
    <source>
        <dbReference type="SAM" id="Coils"/>
    </source>
</evidence>
<dbReference type="InterPro" id="IPR036869">
    <property type="entry name" value="J_dom_sf"/>
</dbReference>
<keyword evidence="11" id="KW-1185">Reference proteome</keyword>
<dbReference type="PROSITE" id="PS50102">
    <property type="entry name" value="RRM"/>
    <property type="match status" value="1"/>
</dbReference>
<dbReference type="PANTHER" id="PTHR44313:SF1">
    <property type="entry name" value="DNAJ HOMOLOG SUBFAMILY C MEMBER 17"/>
    <property type="match status" value="1"/>
</dbReference>
<dbReference type="OMA" id="NPLHFQW"/>
<dbReference type="InterPro" id="IPR012677">
    <property type="entry name" value="Nucleotide-bd_a/b_plait_sf"/>
</dbReference>
<feature type="coiled-coil region" evidence="8">
    <location>
        <begin position="78"/>
        <end position="153"/>
    </location>
</feature>
<protein>
    <submittedName>
        <fullName evidence="12">DnaJ homolog subfamily C member 17</fullName>
    </submittedName>
</protein>
<dbReference type="RefSeq" id="XP_026493874.2">
    <property type="nucleotide sequence ID" value="XM_026638089.2"/>
</dbReference>
<dbReference type="InterPro" id="IPR001623">
    <property type="entry name" value="DnaJ_domain"/>
</dbReference>
<keyword evidence="5" id="KW-0143">Chaperone</keyword>
<dbReference type="AlphaFoldDB" id="A0A8B8IA01"/>
<evidence type="ECO:0000256" key="7">
    <source>
        <dbReference type="PROSITE-ProRule" id="PRU00176"/>
    </source>
</evidence>
<dbReference type="PRINTS" id="PR00625">
    <property type="entry name" value="JDOMAIN"/>
</dbReference>
<gene>
    <name evidence="12" type="primary">LOC113399061</name>
</gene>
<keyword evidence="8" id="KW-0175">Coiled coil</keyword>
<evidence type="ECO:0000256" key="3">
    <source>
        <dbReference type="ARBA" id="ARBA00022490"/>
    </source>
</evidence>
<dbReference type="Gene3D" id="3.30.70.330">
    <property type="match status" value="1"/>
</dbReference>
<dbReference type="CDD" id="cd06257">
    <property type="entry name" value="DnaJ"/>
    <property type="match status" value="1"/>
</dbReference>
<sequence>MAKTNIEDIDLYGLLDIQITATEAEIKKAYRKKALQCHPDKNPDNPKAAETFHELSRALEILTDKAAKAAYDKVLKAKAAAKLRHQELDSKRQKLKEDLERREREAVSGGSNVNLTDEQKLAAEIKRLQKEGSRLLQEEQQKMKEEIQKTMKNLNEPVWDSSLNRIKISWKVNKNDPDNGGYNEINLKRFFKKYGNITALIMSPKKQGSALVEFSSKEASEMAIEFEKGLPENPLILKWVNDKQILSMKKAANVSSLVSDRDYESMVLTKMRQAAERQRLIEEMMKEDQQENFNK</sequence>
<dbReference type="GO" id="GO:0005681">
    <property type="term" value="C:spliceosomal complex"/>
    <property type="evidence" value="ECO:0007669"/>
    <property type="project" value="TreeGrafter"/>
</dbReference>
<keyword evidence="4 7" id="KW-0694">RNA-binding</keyword>
<evidence type="ECO:0000259" key="9">
    <source>
        <dbReference type="PROSITE" id="PS50076"/>
    </source>
</evidence>
<dbReference type="Pfam" id="PF00226">
    <property type="entry name" value="DnaJ"/>
    <property type="match status" value="1"/>
</dbReference>
<dbReference type="CDD" id="cd12429">
    <property type="entry name" value="RRM_DNAJC17"/>
    <property type="match status" value="1"/>
</dbReference>
<dbReference type="PANTHER" id="PTHR44313">
    <property type="entry name" value="DNAJ HOMOLOG SUBFAMILY C MEMBER 17"/>
    <property type="match status" value="1"/>
</dbReference>
<dbReference type="SMART" id="SM00271">
    <property type="entry name" value="DnaJ"/>
    <property type="match status" value="1"/>
</dbReference>
<dbReference type="SUPFAM" id="SSF46565">
    <property type="entry name" value="Chaperone J-domain"/>
    <property type="match status" value="1"/>
</dbReference>
<evidence type="ECO:0000313" key="11">
    <source>
        <dbReference type="Proteomes" id="UP001652626"/>
    </source>
</evidence>
<accession>A0A8B8IA01</accession>
<evidence type="ECO:0000259" key="10">
    <source>
        <dbReference type="PROSITE" id="PS50102"/>
    </source>
</evidence>
<comment type="subcellular location">
    <subcellularLocation>
        <location evidence="2">Cytoplasm</location>
    </subcellularLocation>
    <subcellularLocation>
        <location evidence="1">Nucleus</location>
    </subcellularLocation>
</comment>
<evidence type="ECO:0000256" key="2">
    <source>
        <dbReference type="ARBA" id="ARBA00004496"/>
    </source>
</evidence>
<dbReference type="InterPro" id="IPR052094">
    <property type="entry name" value="Pre-mRNA-splicing_ERAD"/>
</dbReference>
<reference evidence="12" key="1">
    <citation type="submission" date="2025-08" db="UniProtKB">
        <authorList>
            <consortium name="RefSeq"/>
        </authorList>
    </citation>
    <scope>IDENTIFICATION</scope>
    <source>
        <tissue evidence="12">Whole body</tissue>
    </source>
</reference>
<dbReference type="Gene3D" id="1.10.287.110">
    <property type="entry name" value="DnaJ domain"/>
    <property type="match status" value="1"/>
</dbReference>
<dbReference type="GO" id="GO:0000390">
    <property type="term" value="P:spliceosomal complex disassembly"/>
    <property type="evidence" value="ECO:0007669"/>
    <property type="project" value="TreeGrafter"/>
</dbReference>
<keyword evidence="3" id="KW-0963">Cytoplasm</keyword>
<dbReference type="SUPFAM" id="SSF54928">
    <property type="entry name" value="RNA-binding domain, RBD"/>
    <property type="match status" value="1"/>
</dbReference>
<dbReference type="GO" id="GO:0003723">
    <property type="term" value="F:RNA binding"/>
    <property type="evidence" value="ECO:0007669"/>
    <property type="project" value="UniProtKB-UniRule"/>
</dbReference>
<dbReference type="PROSITE" id="PS50076">
    <property type="entry name" value="DNAJ_2"/>
    <property type="match status" value="1"/>
</dbReference>
<name>A0A8B8IA01_VANTA</name>
<evidence type="ECO:0000313" key="12">
    <source>
        <dbReference type="RefSeq" id="XP_026493874.2"/>
    </source>
</evidence>
<dbReference type="OrthoDB" id="259708at2759"/>
<dbReference type="GO" id="GO:0005737">
    <property type="term" value="C:cytoplasm"/>
    <property type="evidence" value="ECO:0007669"/>
    <property type="project" value="UniProtKB-SubCell"/>
</dbReference>
<keyword evidence="6" id="KW-0539">Nucleus</keyword>
<organism evidence="11 12">
    <name type="scientific">Vanessa tameamea</name>
    <name type="common">Kamehameha butterfly</name>
    <dbReference type="NCBI Taxonomy" id="334116"/>
    <lineage>
        <taxon>Eukaryota</taxon>
        <taxon>Metazoa</taxon>
        <taxon>Ecdysozoa</taxon>
        <taxon>Arthropoda</taxon>
        <taxon>Hexapoda</taxon>
        <taxon>Insecta</taxon>
        <taxon>Pterygota</taxon>
        <taxon>Neoptera</taxon>
        <taxon>Endopterygota</taxon>
        <taxon>Lepidoptera</taxon>
        <taxon>Glossata</taxon>
        <taxon>Ditrysia</taxon>
        <taxon>Papilionoidea</taxon>
        <taxon>Nymphalidae</taxon>
        <taxon>Nymphalinae</taxon>
        <taxon>Vanessa</taxon>
    </lineage>
</organism>
<evidence type="ECO:0000256" key="4">
    <source>
        <dbReference type="ARBA" id="ARBA00022884"/>
    </source>
</evidence>
<evidence type="ECO:0000256" key="6">
    <source>
        <dbReference type="ARBA" id="ARBA00023242"/>
    </source>
</evidence>
<dbReference type="InterPro" id="IPR034254">
    <property type="entry name" value="DNAJC17_RRM"/>
</dbReference>
<feature type="domain" description="J" evidence="9">
    <location>
        <begin position="10"/>
        <end position="75"/>
    </location>
</feature>
<feature type="domain" description="RRM" evidence="10">
    <location>
        <begin position="156"/>
        <end position="253"/>
    </location>
</feature>
<dbReference type="Proteomes" id="UP001652626">
    <property type="component" value="Chromosome 15"/>
</dbReference>
<dbReference type="Pfam" id="PF00076">
    <property type="entry name" value="RRM_1"/>
    <property type="match status" value="1"/>
</dbReference>